<dbReference type="Proteomes" id="UP000095192">
    <property type="component" value="Unassembled WGS sequence"/>
</dbReference>
<comment type="caution">
    <text evidence="1">The sequence shown here is derived from an EMBL/GenBank/DDBJ whole genome shotgun (WGS) entry which is preliminary data.</text>
</comment>
<organism evidence="1 2">
    <name type="scientific">Cyclospora cayetanensis</name>
    <dbReference type="NCBI Taxonomy" id="88456"/>
    <lineage>
        <taxon>Eukaryota</taxon>
        <taxon>Sar</taxon>
        <taxon>Alveolata</taxon>
        <taxon>Apicomplexa</taxon>
        <taxon>Conoidasida</taxon>
        <taxon>Coccidia</taxon>
        <taxon>Eucoccidiorida</taxon>
        <taxon>Eimeriorina</taxon>
        <taxon>Eimeriidae</taxon>
        <taxon>Cyclospora</taxon>
    </lineage>
</organism>
<name>A0A1D3CSW2_9EIME</name>
<keyword evidence="2" id="KW-1185">Reference proteome</keyword>
<dbReference type="InParanoid" id="A0A1D3CSW2"/>
<dbReference type="VEuPathDB" id="ToxoDB:cyc_06198"/>
<gene>
    <name evidence="1" type="ORF">cyc_06198</name>
</gene>
<dbReference type="AlphaFoldDB" id="A0A1D3CSW2"/>
<dbReference type="EMBL" id="JROU02002080">
    <property type="protein sequence ID" value="OEH74270.1"/>
    <property type="molecule type" value="Genomic_DNA"/>
</dbReference>
<proteinExistence type="predicted"/>
<protein>
    <submittedName>
        <fullName evidence="1">Uncharacterized protein</fullName>
    </submittedName>
</protein>
<reference evidence="1 2" key="1">
    <citation type="journal article" date="2016" name="BMC Genomics">
        <title>Comparative genomics reveals Cyclospora cayetanensis possesses coccidia-like metabolism and invasion components but unique surface antigens.</title>
        <authorList>
            <person name="Liu S."/>
            <person name="Wang L."/>
            <person name="Zheng H."/>
            <person name="Xu Z."/>
            <person name="Roellig D.M."/>
            <person name="Li N."/>
            <person name="Frace M.A."/>
            <person name="Tang K."/>
            <person name="Arrowood M.J."/>
            <person name="Moss D.M."/>
            <person name="Zhang L."/>
            <person name="Feng Y."/>
            <person name="Xiao L."/>
        </authorList>
    </citation>
    <scope>NUCLEOTIDE SEQUENCE [LARGE SCALE GENOMIC DNA]</scope>
    <source>
        <strain evidence="1 2">CHN_HEN01</strain>
    </source>
</reference>
<sequence length="157" mass="17083">MAVATAPSAASEIRPVIISTGKYGACRGVGAGGVVVMCADAVRAEHFARLASNGRQQQQRLREDTTLGALCKPGYEEMAFFSNFFEELRLFMVQEEAPIGEGPAAAEEKEEAAAAACTQERSRWKYTTMPVRLLVLLLVQSGVFYCEVEKAVFHVAF</sequence>
<evidence type="ECO:0000313" key="2">
    <source>
        <dbReference type="Proteomes" id="UP000095192"/>
    </source>
</evidence>
<accession>A0A1D3CSW2</accession>
<evidence type="ECO:0000313" key="1">
    <source>
        <dbReference type="EMBL" id="OEH74270.1"/>
    </source>
</evidence>